<feature type="signal peptide" evidence="1">
    <location>
        <begin position="1"/>
        <end position="23"/>
    </location>
</feature>
<dbReference type="AlphaFoldDB" id="A0A8J3FDH0"/>
<keyword evidence="1" id="KW-0732">Signal</keyword>
<evidence type="ECO:0000313" key="3">
    <source>
        <dbReference type="Proteomes" id="UP000649739"/>
    </source>
</evidence>
<dbReference type="Pfam" id="PF14273">
    <property type="entry name" value="DUF4360"/>
    <property type="match status" value="1"/>
</dbReference>
<dbReference type="RefSeq" id="WP_189170517.1">
    <property type="nucleotide sequence ID" value="NZ_BMQB01000005.1"/>
</dbReference>
<reference evidence="2" key="1">
    <citation type="journal article" date="2014" name="Int. J. Syst. Evol. Microbiol.">
        <title>Complete genome sequence of Corynebacterium casei LMG S-19264T (=DSM 44701T), isolated from a smear-ripened cheese.</title>
        <authorList>
            <consortium name="US DOE Joint Genome Institute (JGI-PGF)"/>
            <person name="Walter F."/>
            <person name="Albersmeier A."/>
            <person name="Kalinowski J."/>
            <person name="Ruckert C."/>
        </authorList>
    </citation>
    <scope>NUCLEOTIDE SEQUENCE</scope>
    <source>
        <strain evidence="2">JCM 3090</strain>
    </source>
</reference>
<evidence type="ECO:0000256" key="1">
    <source>
        <dbReference type="SAM" id="SignalP"/>
    </source>
</evidence>
<name>A0A8J3FDH0_9ACTN</name>
<accession>A0A8J3FDH0</accession>
<keyword evidence="3" id="KW-1185">Reference proteome</keyword>
<evidence type="ECO:0008006" key="4">
    <source>
        <dbReference type="Google" id="ProtNLM"/>
    </source>
</evidence>
<dbReference type="PANTHER" id="PTHR38847">
    <property type="match status" value="1"/>
</dbReference>
<dbReference type="PANTHER" id="PTHR38847:SF1">
    <property type="entry name" value="PSEUDOURIDINE SYNTHASE RSUA_RLUA-LIKE DOMAIN-CONTAINING PROTEIN"/>
    <property type="match status" value="1"/>
</dbReference>
<feature type="chain" id="PRO_5035272514" description="DUF4360 domain-containing protein" evidence="1">
    <location>
        <begin position="24"/>
        <end position="204"/>
    </location>
</feature>
<reference evidence="2" key="2">
    <citation type="submission" date="2020-09" db="EMBL/GenBank/DDBJ databases">
        <authorList>
            <person name="Sun Q."/>
            <person name="Ohkuma M."/>
        </authorList>
    </citation>
    <scope>NUCLEOTIDE SEQUENCE</scope>
    <source>
        <strain evidence="2">JCM 3090</strain>
    </source>
</reference>
<organism evidence="2 3">
    <name type="scientific">Pilimelia anulata</name>
    <dbReference type="NCBI Taxonomy" id="53371"/>
    <lineage>
        <taxon>Bacteria</taxon>
        <taxon>Bacillati</taxon>
        <taxon>Actinomycetota</taxon>
        <taxon>Actinomycetes</taxon>
        <taxon>Micromonosporales</taxon>
        <taxon>Micromonosporaceae</taxon>
        <taxon>Pilimelia</taxon>
    </lineage>
</organism>
<sequence>MRILLATTITAALLAGLAGPAAAAPRRDDPTYGIDVQKVGGTGCRQKDTVIVLSNDNMAMTVMYSGYATQLGKKAKAAHKECRIKLKLRAPKGSRYSVTGVYQRGFADIATGAAGTFTAAYGHPNSKPVYANTRRFTPQPAAVWQDNTPADLDWSPCEEKKVFLIDTDLDLKGKGAEAKDSSLTLDSSDADVATRFSLRWEKCR</sequence>
<proteinExistence type="predicted"/>
<dbReference type="EMBL" id="BMQB01000005">
    <property type="protein sequence ID" value="GGJ96106.1"/>
    <property type="molecule type" value="Genomic_DNA"/>
</dbReference>
<dbReference type="Proteomes" id="UP000649739">
    <property type="component" value="Unassembled WGS sequence"/>
</dbReference>
<protein>
    <recommendedName>
        <fullName evidence="4">DUF4360 domain-containing protein</fullName>
    </recommendedName>
</protein>
<evidence type="ECO:0000313" key="2">
    <source>
        <dbReference type="EMBL" id="GGJ96106.1"/>
    </source>
</evidence>
<comment type="caution">
    <text evidence="2">The sequence shown here is derived from an EMBL/GenBank/DDBJ whole genome shotgun (WGS) entry which is preliminary data.</text>
</comment>
<gene>
    <name evidence="2" type="ORF">GCM10010123_27570</name>
</gene>
<dbReference type="InterPro" id="IPR025649">
    <property type="entry name" value="DUF4360"/>
</dbReference>